<feature type="compositionally biased region" description="Basic residues" evidence="2">
    <location>
        <begin position="24"/>
        <end position="37"/>
    </location>
</feature>
<feature type="coiled-coil region" evidence="1">
    <location>
        <begin position="111"/>
        <end position="194"/>
    </location>
</feature>
<evidence type="ECO:0000313" key="4">
    <source>
        <dbReference type="Proteomes" id="UP001642487"/>
    </source>
</evidence>
<evidence type="ECO:0000313" key="3">
    <source>
        <dbReference type="EMBL" id="CAK9310839.1"/>
    </source>
</evidence>
<dbReference type="EMBL" id="OZ021744">
    <property type="protein sequence ID" value="CAK9310839.1"/>
    <property type="molecule type" value="Genomic_DNA"/>
</dbReference>
<name>A0ABP0XS32_9ROSI</name>
<keyword evidence="1" id="KW-0175">Coiled coil</keyword>
<proteinExistence type="predicted"/>
<feature type="region of interest" description="Disordered" evidence="2">
    <location>
        <begin position="252"/>
        <end position="307"/>
    </location>
</feature>
<dbReference type="PANTHER" id="PTHR31071">
    <property type="entry name" value="GB|AAF24581.1"/>
    <property type="match status" value="1"/>
</dbReference>
<evidence type="ECO:0000256" key="2">
    <source>
        <dbReference type="SAM" id="MobiDB-lite"/>
    </source>
</evidence>
<feature type="region of interest" description="Disordered" evidence="2">
    <location>
        <begin position="22"/>
        <end position="48"/>
    </location>
</feature>
<feature type="compositionally biased region" description="Polar residues" evidence="2">
    <location>
        <begin position="252"/>
        <end position="262"/>
    </location>
</feature>
<evidence type="ECO:0000256" key="1">
    <source>
        <dbReference type="SAM" id="Coils"/>
    </source>
</evidence>
<dbReference type="PANTHER" id="PTHR31071:SF39">
    <property type="entry name" value="PROTEIN BRANCHLESS TRICHOME"/>
    <property type="match status" value="1"/>
</dbReference>
<organism evidence="3 4">
    <name type="scientific">Citrullus colocynthis</name>
    <name type="common">colocynth</name>
    <dbReference type="NCBI Taxonomy" id="252529"/>
    <lineage>
        <taxon>Eukaryota</taxon>
        <taxon>Viridiplantae</taxon>
        <taxon>Streptophyta</taxon>
        <taxon>Embryophyta</taxon>
        <taxon>Tracheophyta</taxon>
        <taxon>Spermatophyta</taxon>
        <taxon>Magnoliopsida</taxon>
        <taxon>eudicotyledons</taxon>
        <taxon>Gunneridae</taxon>
        <taxon>Pentapetalae</taxon>
        <taxon>rosids</taxon>
        <taxon>fabids</taxon>
        <taxon>Cucurbitales</taxon>
        <taxon>Cucurbitaceae</taxon>
        <taxon>Benincaseae</taxon>
        <taxon>Citrullus</taxon>
    </lineage>
</organism>
<reference evidence="3 4" key="1">
    <citation type="submission" date="2024-03" db="EMBL/GenBank/DDBJ databases">
        <authorList>
            <person name="Gkanogiannis A."/>
            <person name="Becerra Lopez-Lavalle L."/>
        </authorList>
    </citation>
    <scope>NUCLEOTIDE SEQUENCE [LARGE SCALE GENOMIC DNA]</scope>
</reference>
<dbReference type="Proteomes" id="UP001642487">
    <property type="component" value="Chromosome 10"/>
</dbReference>
<sequence>MTQWSLPIQPITFHLFTFSSSKIPSKKKKKKKKKKIERKRDQDMEDEMIDDTSPSWKLYENPFYISPPHHRHRHRRQTDAHKSSINNQLQFYCLKFSSSSSSSSCDLFPTKRRMDSELDLARSQIVQLKTELRYERKARKKLESLAKRLAKELDEERKQRVAMEGLCQELAREISSHEAQIDLMKKEIEDERKMLRLAEVLREERVQMKLAEVKIVFEHMLSEIESGTTNNNTTAAVFSDFSGELKHTAAENLSASSDNNNAIGDGDGSSPRESTRSDTAAVGEQRLSCSNTAAPRSASPELENNNPHIVRGIKGFVEFRRVVRTKGSKSRDSDAKLECQKAQLRVLLKQKSSLTSNNLIIT</sequence>
<accession>A0ABP0XS32</accession>
<protein>
    <recommendedName>
        <fullName evidence="5">Protein BRANCHLESS TRICHOME</fullName>
    </recommendedName>
</protein>
<evidence type="ECO:0008006" key="5">
    <source>
        <dbReference type="Google" id="ProtNLM"/>
    </source>
</evidence>
<gene>
    <name evidence="3" type="ORF">CITCOLO1_LOCUS2480</name>
</gene>
<dbReference type="InterPro" id="IPR043424">
    <property type="entry name" value="BLT-like"/>
</dbReference>
<keyword evidence="4" id="KW-1185">Reference proteome</keyword>